<comment type="caution">
    <text evidence="1">The sequence shown here is derived from an EMBL/GenBank/DDBJ whole genome shotgun (WGS) entry which is preliminary data.</text>
</comment>
<evidence type="ECO:0000313" key="2">
    <source>
        <dbReference type="Proteomes" id="UP000054053"/>
    </source>
</evidence>
<reference evidence="2" key="1">
    <citation type="journal article" date="2016" name="Genome Announc.">
        <title>Genome sequence of Ustilaginoidea virens IPU010, a rice pathogenic fungus causing false smut.</title>
        <authorList>
            <person name="Kumagai T."/>
            <person name="Ishii T."/>
            <person name="Terai G."/>
            <person name="Umemura M."/>
            <person name="Machida M."/>
            <person name="Asai K."/>
        </authorList>
    </citation>
    <scope>NUCLEOTIDE SEQUENCE [LARGE SCALE GENOMIC DNA]</scope>
    <source>
        <strain evidence="2">IPU010</strain>
    </source>
</reference>
<dbReference type="AlphaFoldDB" id="A0A1B5L207"/>
<proteinExistence type="predicted"/>
<organism evidence="1 2">
    <name type="scientific">Ustilaginoidea virens</name>
    <name type="common">Rice false smut fungus</name>
    <name type="synonym">Villosiclava virens</name>
    <dbReference type="NCBI Taxonomy" id="1159556"/>
    <lineage>
        <taxon>Eukaryota</taxon>
        <taxon>Fungi</taxon>
        <taxon>Dikarya</taxon>
        <taxon>Ascomycota</taxon>
        <taxon>Pezizomycotina</taxon>
        <taxon>Sordariomycetes</taxon>
        <taxon>Hypocreomycetidae</taxon>
        <taxon>Hypocreales</taxon>
        <taxon>Clavicipitaceae</taxon>
        <taxon>Ustilaginoidea</taxon>
    </lineage>
</organism>
<evidence type="ECO:0000313" key="1">
    <source>
        <dbReference type="EMBL" id="GAO17485.1"/>
    </source>
</evidence>
<dbReference type="EMBL" id="BBTG02000001">
    <property type="protein sequence ID" value="GAO17485.1"/>
    <property type="molecule type" value="Genomic_DNA"/>
</dbReference>
<dbReference type="Proteomes" id="UP000054053">
    <property type="component" value="Unassembled WGS sequence"/>
</dbReference>
<gene>
    <name evidence="1" type="ORF">UVI_02000660</name>
</gene>
<name>A0A1B5L207_USTVR</name>
<sequence>MLMLICERRRPIENVVQDWADYLAAQWSPQSRRASNGQWRTAGFIHDVSGGKSCKTAFTGNSSTGAILLRLNTPRCCCCSATGIAQPGTEWAPG</sequence>
<accession>A0A1B5L207</accession>
<protein>
    <submittedName>
        <fullName evidence="1">Uncharacterized protein</fullName>
    </submittedName>
</protein>